<keyword evidence="7 8" id="KW-0503">Monooxygenase</keyword>
<reference evidence="10 11" key="1">
    <citation type="submission" date="2023-01" db="EMBL/GenBank/DDBJ databases">
        <title>Analysis of 21 Apiospora genomes using comparative genomics revels a genus with tremendous synthesis potential of carbohydrate active enzymes and secondary metabolites.</title>
        <authorList>
            <person name="Sorensen T."/>
        </authorList>
    </citation>
    <scope>NUCLEOTIDE SEQUENCE [LARGE SCALE GENOMIC DNA]</scope>
    <source>
        <strain evidence="10 11">CBS 20057</strain>
    </source>
</reference>
<evidence type="ECO:0000256" key="1">
    <source>
        <dbReference type="ARBA" id="ARBA00001971"/>
    </source>
</evidence>
<sequence length="536" mass="59489">MSTILSHKSSLLVAAACLVSVIYVIGVIVYRLVFHPLARYPGPLLGRITDWYSVIRSAAGDRHIHFLELHEEHGPFVRFGPNRVSVNTAEGLAKIYGIKANTQKSTYYNVFNDVFKGDSSLTTLDHELHARKKRVVSSALSESSVRAMEGIVLRNIRKFTGHLGDSVTDPHSRTDDEKGWGSPKNMTEWADYLSFDIMGDICFSGPFEMLDKPDNRYVLDVLPKGVNGLNMSGWMPGILRLKIGNILFAKLNEAMKRYEAFANTQSAKRLAMDSAIKTSDVYSHLLAANLKCVEKGERALFTPTDLVGESSLLITGGSDTTATAISTTFFYLLHNPETYEKLKKEVRLLFSDVEEIRGGPKLTSCRWLRACIDEAMRMSPGVPGLLPRQVLAPGVEIDGHVFPPGVDLGVSHYAIHHNEDLYPDSFAYKPQRWLSEPTDGETTDEAERRVALAHSGFCPFSIGPRGCVGKGMAMKELMVTIARVVWLYDMRLAPGEEHRGCGGPGKGYGRHRASEFQLTDMFVSKTDGPLVEFRAR</sequence>
<protein>
    <submittedName>
        <fullName evidence="10">Isotrichodermin C-15 hydroxylase</fullName>
    </submittedName>
</protein>
<dbReference type="PANTHER" id="PTHR24305">
    <property type="entry name" value="CYTOCHROME P450"/>
    <property type="match status" value="1"/>
</dbReference>
<dbReference type="PRINTS" id="PR00385">
    <property type="entry name" value="P450"/>
</dbReference>
<keyword evidence="3 8" id="KW-0349">Heme</keyword>
<evidence type="ECO:0000256" key="2">
    <source>
        <dbReference type="ARBA" id="ARBA00010617"/>
    </source>
</evidence>
<dbReference type="SUPFAM" id="SSF48264">
    <property type="entry name" value="Cytochrome P450"/>
    <property type="match status" value="1"/>
</dbReference>
<organism evidence="10 11">
    <name type="scientific">Apiospora marii</name>
    <dbReference type="NCBI Taxonomy" id="335849"/>
    <lineage>
        <taxon>Eukaryota</taxon>
        <taxon>Fungi</taxon>
        <taxon>Dikarya</taxon>
        <taxon>Ascomycota</taxon>
        <taxon>Pezizomycotina</taxon>
        <taxon>Sordariomycetes</taxon>
        <taxon>Xylariomycetidae</taxon>
        <taxon>Amphisphaeriales</taxon>
        <taxon>Apiosporaceae</taxon>
        <taxon>Apiospora</taxon>
    </lineage>
</organism>
<keyword evidence="6 8" id="KW-0408">Iron</keyword>
<dbReference type="CDD" id="cd11061">
    <property type="entry name" value="CYP67-like"/>
    <property type="match status" value="1"/>
</dbReference>
<dbReference type="InterPro" id="IPR036396">
    <property type="entry name" value="Cyt_P450_sf"/>
</dbReference>
<comment type="cofactor">
    <cofactor evidence="1">
        <name>heme</name>
        <dbReference type="ChEBI" id="CHEBI:30413"/>
    </cofactor>
</comment>
<evidence type="ECO:0000256" key="6">
    <source>
        <dbReference type="ARBA" id="ARBA00023004"/>
    </source>
</evidence>
<evidence type="ECO:0000256" key="9">
    <source>
        <dbReference type="SAM" id="Phobius"/>
    </source>
</evidence>
<dbReference type="InterPro" id="IPR002401">
    <property type="entry name" value="Cyt_P450_E_grp-I"/>
</dbReference>
<dbReference type="EMBL" id="JAQQWI010000010">
    <property type="protein sequence ID" value="KAK8018790.1"/>
    <property type="molecule type" value="Genomic_DNA"/>
</dbReference>
<evidence type="ECO:0000256" key="4">
    <source>
        <dbReference type="ARBA" id="ARBA00022723"/>
    </source>
</evidence>
<evidence type="ECO:0000256" key="7">
    <source>
        <dbReference type="ARBA" id="ARBA00023033"/>
    </source>
</evidence>
<dbReference type="InterPro" id="IPR017972">
    <property type="entry name" value="Cyt_P450_CS"/>
</dbReference>
<feature type="transmembrane region" description="Helical" evidence="9">
    <location>
        <begin position="12"/>
        <end position="33"/>
    </location>
</feature>
<comment type="caution">
    <text evidence="10">The sequence shown here is derived from an EMBL/GenBank/DDBJ whole genome shotgun (WGS) entry which is preliminary data.</text>
</comment>
<keyword evidence="9" id="KW-0812">Transmembrane</keyword>
<gene>
    <name evidence="10" type="ORF">PG991_007980</name>
</gene>
<dbReference type="InterPro" id="IPR001128">
    <property type="entry name" value="Cyt_P450"/>
</dbReference>
<accession>A0ABR1RV05</accession>
<keyword evidence="11" id="KW-1185">Reference proteome</keyword>
<proteinExistence type="inferred from homology"/>
<evidence type="ECO:0000256" key="3">
    <source>
        <dbReference type="ARBA" id="ARBA00022617"/>
    </source>
</evidence>
<comment type="similarity">
    <text evidence="2 8">Belongs to the cytochrome P450 family.</text>
</comment>
<keyword evidence="5 8" id="KW-0560">Oxidoreductase</keyword>
<dbReference type="PROSITE" id="PS00086">
    <property type="entry name" value="CYTOCHROME_P450"/>
    <property type="match status" value="1"/>
</dbReference>
<dbReference type="PRINTS" id="PR00463">
    <property type="entry name" value="EP450I"/>
</dbReference>
<evidence type="ECO:0000256" key="5">
    <source>
        <dbReference type="ARBA" id="ARBA00023002"/>
    </source>
</evidence>
<dbReference type="InterPro" id="IPR050121">
    <property type="entry name" value="Cytochrome_P450_monoxygenase"/>
</dbReference>
<keyword evidence="4 8" id="KW-0479">Metal-binding</keyword>
<dbReference type="Proteomes" id="UP001396898">
    <property type="component" value="Unassembled WGS sequence"/>
</dbReference>
<dbReference type="PANTHER" id="PTHR24305:SF237">
    <property type="entry name" value="CYTOCHROME P450 MONOOXYGENASE ATNE-RELATED"/>
    <property type="match status" value="1"/>
</dbReference>
<dbReference type="Pfam" id="PF00067">
    <property type="entry name" value="p450"/>
    <property type="match status" value="1"/>
</dbReference>
<keyword evidence="9" id="KW-0472">Membrane</keyword>
<evidence type="ECO:0000313" key="11">
    <source>
        <dbReference type="Proteomes" id="UP001396898"/>
    </source>
</evidence>
<evidence type="ECO:0000313" key="10">
    <source>
        <dbReference type="EMBL" id="KAK8018790.1"/>
    </source>
</evidence>
<name>A0ABR1RV05_9PEZI</name>
<keyword evidence="9" id="KW-1133">Transmembrane helix</keyword>
<dbReference type="Gene3D" id="1.10.630.10">
    <property type="entry name" value="Cytochrome P450"/>
    <property type="match status" value="1"/>
</dbReference>
<evidence type="ECO:0000256" key="8">
    <source>
        <dbReference type="RuleBase" id="RU000461"/>
    </source>
</evidence>